<dbReference type="OrthoDB" id="4405280at2759"/>
<accession>A0A8K0W502</accession>
<dbReference type="EMBL" id="JAGPXF010000009">
    <property type="protein sequence ID" value="KAH7230998.1"/>
    <property type="molecule type" value="Genomic_DNA"/>
</dbReference>
<evidence type="ECO:0000259" key="1">
    <source>
        <dbReference type="Pfam" id="PF21959"/>
    </source>
</evidence>
<dbReference type="Proteomes" id="UP000813427">
    <property type="component" value="Unassembled WGS sequence"/>
</dbReference>
<evidence type="ECO:0000313" key="3">
    <source>
        <dbReference type="Proteomes" id="UP000813427"/>
    </source>
</evidence>
<name>A0A8K0W502_9HYPO</name>
<keyword evidence="3" id="KW-1185">Reference proteome</keyword>
<dbReference type="InterPro" id="IPR054215">
    <property type="entry name" value="DUF6923"/>
</dbReference>
<feature type="non-terminal residue" evidence="2">
    <location>
        <position position="1"/>
    </location>
</feature>
<dbReference type="Pfam" id="PF21959">
    <property type="entry name" value="DUF6923"/>
    <property type="match status" value="1"/>
</dbReference>
<protein>
    <recommendedName>
        <fullName evidence="1">DUF6923 domain-containing protein</fullName>
    </recommendedName>
</protein>
<sequence>IGPGGQLNGIGYNSFDNYIYGMAQDSTGSQIVRIGPDGSYTLLSTRTSDPNINMGDIDNLGRYWIANQGKAWWCIDLMPGSATYGKILMSGTATTTLGVADWAFVPGGGDYMYGIMYDSAGLTSTLGRFSRTSYTWSTVKSYGFVTGSNLFGAVYASSNGNLYGSENSNGNIYKFPIAPTVGSPVFVATGPVSSWNDGARCINSTNLIV</sequence>
<reference evidence="2" key="1">
    <citation type="journal article" date="2021" name="Nat. Commun.">
        <title>Genetic determinants of endophytism in the Arabidopsis root mycobiome.</title>
        <authorList>
            <person name="Mesny F."/>
            <person name="Miyauchi S."/>
            <person name="Thiergart T."/>
            <person name="Pickel B."/>
            <person name="Atanasova L."/>
            <person name="Karlsson M."/>
            <person name="Huettel B."/>
            <person name="Barry K.W."/>
            <person name="Haridas S."/>
            <person name="Chen C."/>
            <person name="Bauer D."/>
            <person name="Andreopoulos W."/>
            <person name="Pangilinan J."/>
            <person name="LaButti K."/>
            <person name="Riley R."/>
            <person name="Lipzen A."/>
            <person name="Clum A."/>
            <person name="Drula E."/>
            <person name="Henrissat B."/>
            <person name="Kohler A."/>
            <person name="Grigoriev I.V."/>
            <person name="Martin F.M."/>
            <person name="Hacquard S."/>
        </authorList>
    </citation>
    <scope>NUCLEOTIDE SEQUENCE</scope>
    <source>
        <strain evidence="2">MPI-SDFR-AT-0068</strain>
    </source>
</reference>
<comment type="caution">
    <text evidence="2">The sequence shown here is derived from an EMBL/GenBank/DDBJ whole genome shotgun (WGS) entry which is preliminary data.</text>
</comment>
<feature type="domain" description="DUF6923" evidence="1">
    <location>
        <begin position="6"/>
        <end position="202"/>
    </location>
</feature>
<dbReference type="SUPFAM" id="SSF63829">
    <property type="entry name" value="Calcium-dependent phosphotriesterase"/>
    <property type="match status" value="1"/>
</dbReference>
<organism evidence="2 3">
    <name type="scientific">Fusarium tricinctum</name>
    <dbReference type="NCBI Taxonomy" id="61284"/>
    <lineage>
        <taxon>Eukaryota</taxon>
        <taxon>Fungi</taxon>
        <taxon>Dikarya</taxon>
        <taxon>Ascomycota</taxon>
        <taxon>Pezizomycotina</taxon>
        <taxon>Sordariomycetes</taxon>
        <taxon>Hypocreomycetidae</taxon>
        <taxon>Hypocreales</taxon>
        <taxon>Nectriaceae</taxon>
        <taxon>Fusarium</taxon>
        <taxon>Fusarium tricinctum species complex</taxon>
    </lineage>
</organism>
<dbReference type="AlphaFoldDB" id="A0A8K0W502"/>
<gene>
    <name evidence="2" type="ORF">BKA59DRAFT_409165</name>
</gene>
<proteinExistence type="predicted"/>
<evidence type="ECO:0000313" key="2">
    <source>
        <dbReference type="EMBL" id="KAH7230998.1"/>
    </source>
</evidence>